<name>A0A3N1P1G8_9GAMM</name>
<dbReference type="InterPro" id="IPR036873">
    <property type="entry name" value="Rhodanese-like_dom_sf"/>
</dbReference>
<gene>
    <name evidence="3" type="ORF">EDC38_2062</name>
</gene>
<dbReference type="EMBL" id="RJUK01000001">
    <property type="protein sequence ID" value="ROQ21438.1"/>
    <property type="molecule type" value="Genomic_DNA"/>
</dbReference>
<organism evidence="3 4">
    <name type="scientific">Marinimicrobium koreense</name>
    <dbReference type="NCBI Taxonomy" id="306545"/>
    <lineage>
        <taxon>Bacteria</taxon>
        <taxon>Pseudomonadati</taxon>
        <taxon>Pseudomonadota</taxon>
        <taxon>Gammaproteobacteria</taxon>
        <taxon>Cellvibrionales</taxon>
        <taxon>Cellvibrionaceae</taxon>
        <taxon>Marinimicrobium</taxon>
    </lineage>
</organism>
<evidence type="ECO:0000313" key="4">
    <source>
        <dbReference type="Proteomes" id="UP000273643"/>
    </source>
</evidence>
<feature type="transmembrane region" description="Helical" evidence="1">
    <location>
        <begin position="6"/>
        <end position="26"/>
    </location>
</feature>
<dbReference type="GO" id="GO:0016740">
    <property type="term" value="F:transferase activity"/>
    <property type="evidence" value="ECO:0007669"/>
    <property type="project" value="UniProtKB-KW"/>
</dbReference>
<protein>
    <submittedName>
        <fullName evidence="3">Rhodanese-related sulfurtransferase</fullName>
    </submittedName>
</protein>
<dbReference type="SMART" id="SM00450">
    <property type="entry name" value="RHOD"/>
    <property type="match status" value="1"/>
</dbReference>
<dbReference type="OrthoDB" id="9808735at2"/>
<keyword evidence="1" id="KW-0812">Transmembrane</keyword>
<dbReference type="CDD" id="cd00158">
    <property type="entry name" value="RHOD"/>
    <property type="match status" value="1"/>
</dbReference>
<keyword evidence="1" id="KW-0472">Membrane</keyword>
<keyword evidence="1" id="KW-1133">Transmembrane helix</keyword>
<dbReference type="PANTHER" id="PTHR43031:SF18">
    <property type="entry name" value="RHODANESE-RELATED SULFURTRANSFERASES"/>
    <property type="match status" value="1"/>
</dbReference>
<dbReference type="Proteomes" id="UP000273643">
    <property type="component" value="Unassembled WGS sequence"/>
</dbReference>
<evidence type="ECO:0000259" key="2">
    <source>
        <dbReference type="PROSITE" id="PS50206"/>
    </source>
</evidence>
<sequence>MEFFVFVSQEWLLITTLAVLMLVYAMRERIKNGKPIPAFEVTRLLNNEEAVLLDVREASEFKAGHISGALNLPYKKVTAEAEQLLAPHRDKIIVVADKLGQHAGAAGRTLGQKGFDVRRLAGGITEWQNQGMPLVKG</sequence>
<dbReference type="InterPro" id="IPR050229">
    <property type="entry name" value="GlpE_sulfurtransferase"/>
</dbReference>
<evidence type="ECO:0000256" key="1">
    <source>
        <dbReference type="SAM" id="Phobius"/>
    </source>
</evidence>
<dbReference type="RefSeq" id="WP_024461408.1">
    <property type="nucleotide sequence ID" value="NZ_JBHYFO010000010.1"/>
</dbReference>
<feature type="domain" description="Rhodanese" evidence="2">
    <location>
        <begin position="46"/>
        <end position="136"/>
    </location>
</feature>
<keyword evidence="4" id="KW-1185">Reference proteome</keyword>
<dbReference type="AlphaFoldDB" id="A0A3N1P1G8"/>
<dbReference type="Pfam" id="PF00581">
    <property type="entry name" value="Rhodanese"/>
    <property type="match status" value="1"/>
</dbReference>
<dbReference type="Gene3D" id="3.40.250.10">
    <property type="entry name" value="Rhodanese-like domain"/>
    <property type="match status" value="1"/>
</dbReference>
<dbReference type="PROSITE" id="PS50206">
    <property type="entry name" value="RHODANESE_3"/>
    <property type="match status" value="1"/>
</dbReference>
<reference evidence="3 4" key="1">
    <citation type="submission" date="2018-11" db="EMBL/GenBank/DDBJ databases">
        <title>Genomic Encyclopedia of Type Strains, Phase IV (KMG-IV): sequencing the most valuable type-strain genomes for metagenomic binning, comparative biology and taxonomic classification.</title>
        <authorList>
            <person name="Goeker M."/>
        </authorList>
    </citation>
    <scope>NUCLEOTIDE SEQUENCE [LARGE SCALE GENOMIC DNA]</scope>
    <source>
        <strain evidence="3 4">DSM 16974</strain>
    </source>
</reference>
<dbReference type="InterPro" id="IPR001763">
    <property type="entry name" value="Rhodanese-like_dom"/>
</dbReference>
<accession>A0A3N1P1G8</accession>
<dbReference type="PANTHER" id="PTHR43031">
    <property type="entry name" value="FAD-DEPENDENT OXIDOREDUCTASE"/>
    <property type="match status" value="1"/>
</dbReference>
<evidence type="ECO:0000313" key="3">
    <source>
        <dbReference type="EMBL" id="ROQ21438.1"/>
    </source>
</evidence>
<comment type="caution">
    <text evidence="3">The sequence shown here is derived from an EMBL/GenBank/DDBJ whole genome shotgun (WGS) entry which is preliminary data.</text>
</comment>
<proteinExistence type="predicted"/>
<dbReference type="SUPFAM" id="SSF52821">
    <property type="entry name" value="Rhodanese/Cell cycle control phosphatase"/>
    <property type="match status" value="1"/>
</dbReference>
<keyword evidence="3" id="KW-0808">Transferase</keyword>